<comment type="caution">
    <text evidence="6">The sequence shown here is derived from an EMBL/GenBank/DDBJ whole genome shotgun (WGS) entry which is preliminary data.</text>
</comment>
<sequence length="846" mass="98935">MPRSHDKCLSNQNEEHWSDSGIVDGDGEDLDGRKECWRASAREDSHERRSVSGREVEKLLFRKGQQAEVDLNEAISYLNRIREEYCNNMDVYDKFVEVMKDFKFGKIDAQEACMNVREILKAKPHLVVRFNGYLPKYLRNMEDGSCVNASMKHRKRKRLNEGSKQGVEDVMTAVFMSEEAVESDGVYAKYRVDESQNAKAPVMSRFTNVHDAQSGKEVPEEVSSGFRKVEEYEKMKAKQAHEFIQKVKKRYHQNPSIYRSFVELLQSHQVKSGLFDRMKAEVNSLLWESPDLCEDFEKNFVPLKRVGISGEKDVLQRIKDVLKDKNLLDDFLKCINYFNQKFISERDLVALVEPLLRNEELVRGFKEFINYAEVGKEVHKTDRYKMEDGSYKILVDEIKSNRYQEGIAKEVLNFTCISCPKFESEDSNYVFLKRNVHEEALFRIEDEISEADMAIERIQYFVSVLEQVLASNEECEIGIKDIRMSPGVMKEVLKGVYGRSAAEVLEGILMKPQIAIPIVIKRLYMMNKKLRFCVRERRKVWKEVIERNYYKALDAVGSSYKASEKEIFTMKSIVESAGEGACVYIDDYEVLNDVKRLCEAYIQTSQTDNKKTAVEDLLSMLNEVFEKYMHKDFRIVSEFSLFCIYRFVIFAYERIAEVKRMIFEGIISEEIDSKEKEETYMKLMDLCTDFMKKEIDGYSFEEGVREITKCKGFRLYNLKKMISRIEKGIISLVENKYLNPCDLKGTETSSGLYSLRKENDFLEIKMIKHEPGYNWNEYVKRFEHLASCLDSKVEGPFMKRGCRRAPIVGHLEQNLKVILNPETYAMRYVFGSEIFYVNLKSYLRRM</sequence>
<dbReference type="PANTHER" id="PTHR12346">
    <property type="entry name" value="SIN3B-RELATED"/>
    <property type="match status" value="1"/>
</dbReference>
<dbReference type="AlphaFoldDB" id="A0A0B2UID5"/>
<dbReference type="EMBL" id="JOKQ01000012">
    <property type="protein sequence ID" value="KHN68787.1"/>
    <property type="molecule type" value="Genomic_DNA"/>
</dbReference>
<evidence type="ECO:0000313" key="6">
    <source>
        <dbReference type="EMBL" id="KHN68787.1"/>
    </source>
</evidence>
<dbReference type="GO" id="GO:0003714">
    <property type="term" value="F:transcription corepressor activity"/>
    <property type="evidence" value="ECO:0007669"/>
    <property type="project" value="InterPro"/>
</dbReference>
<dbReference type="VEuPathDB" id="MicrosporidiaDB:M896_120040"/>
<dbReference type="RefSeq" id="XP_014562829.1">
    <property type="nucleotide sequence ID" value="XM_014707343.1"/>
</dbReference>
<comment type="subcellular location">
    <subcellularLocation>
        <location evidence="1 3">Nucleus</location>
    </subcellularLocation>
</comment>
<evidence type="ECO:0000256" key="1">
    <source>
        <dbReference type="ARBA" id="ARBA00004123"/>
    </source>
</evidence>
<dbReference type="SMART" id="SM00761">
    <property type="entry name" value="HDAC_interact"/>
    <property type="match status" value="1"/>
</dbReference>
<evidence type="ECO:0000259" key="5">
    <source>
        <dbReference type="SMART" id="SM00761"/>
    </source>
</evidence>
<dbReference type="HOGENOM" id="CLU_015977_0_0_1"/>
<dbReference type="PROSITE" id="PS51477">
    <property type="entry name" value="PAH"/>
    <property type="match status" value="2"/>
</dbReference>
<dbReference type="GO" id="GO:0005634">
    <property type="term" value="C:nucleus"/>
    <property type="evidence" value="ECO:0007669"/>
    <property type="project" value="UniProtKB-SubCell"/>
</dbReference>
<gene>
    <name evidence="6" type="ORF">M896_120040</name>
</gene>
<dbReference type="InterPro" id="IPR031693">
    <property type="entry name" value="Sin3_C"/>
</dbReference>
<feature type="domain" description="Histone deacetylase interacting" evidence="5">
    <location>
        <begin position="385"/>
        <end position="482"/>
    </location>
</feature>
<feature type="region of interest" description="Disordered" evidence="4">
    <location>
        <begin position="1"/>
        <end position="29"/>
    </location>
</feature>
<evidence type="ECO:0000256" key="4">
    <source>
        <dbReference type="SAM" id="MobiDB-lite"/>
    </source>
</evidence>
<organism evidence="6 7">
    <name type="scientific">Ordospora colligata OC4</name>
    <dbReference type="NCBI Taxonomy" id="1354746"/>
    <lineage>
        <taxon>Eukaryota</taxon>
        <taxon>Fungi</taxon>
        <taxon>Fungi incertae sedis</taxon>
        <taxon>Microsporidia</taxon>
        <taxon>Ordosporidae</taxon>
        <taxon>Ordospora</taxon>
    </lineage>
</organism>
<accession>A0A0B2UID5</accession>
<dbReference type="Proteomes" id="UP000031056">
    <property type="component" value="Unassembled WGS sequence"/>
</dbReference>
<evidence type="ECO:0000313" key="7">
    <source>
        <dbReference type="Proteomes" id="UP000031056"/>
    </source>
</evidence>
<dbReference type="InterPro" id="IPR039774">
    <property type="entry name" value="Sin3-like"/>
</dbReference>
<keyword evidence="7" id="KW-1185">Reference proteome</keyword>
<dbReference type="InParanoid" id="A0A0B2UID5"/>
<keyword evidence="2 3" id="KW-0539">Nucleus</keyword>
<name>A0A0B2UID5_9MICR</name>
<dbReference type="SUPFAM" id="SSF47762">
    <property type="entry name" value="PAH2 domain"/>
    <property type="match status" value="3"/>
</dbReference>
<reference evidence="6 7" key="1">
    <citation type="journal article" date="2014" name="MBio">
        <title>The Ordospora colligata genome; evolution of extreme reduction in microsporidia and host-to-parasite horizontal gene transfer.</title>
        <authorList>
            <person name="Pombert J.-F."/>
            <person name="Haag K.L."/>
            <person name="Beidas S."/>
            <person name="Ebert D."/>
            <person name="Keeling P.J."/>
        </authorList>
    </citation>
    <scope>NUCLEOTIDE SEQUENCE [LARGE SCALE GENOMIC DNA]</scope>
    <source>
        <strain evidence="6 7">OC4</strain>
    </source>
</reference>
<evidence type="ECO:0000256" key="2">
    <source>
        <dbReference type="ARBA" id="ARBA00023242"/>
    </source>
</evidence>
<dbReference type="Pfam" id="PF02671">
    <property type="entry name" value="PAH"/>
    <property type="match status" value="3"/>
</dbReference>
<dbReference type="STRING" id="1354746.A0A0B2UID5"/>
<evidence type="ECO:0000256" key="3">
    <source>
        <dbReference type="PROSITE-ProRule" id="PRU00810"/>
    </source>
</evidence>
<dbReference type="InterPro" id="IPR013194">
    <property type="entry name" value="HDAC_interact_dom"/>
</dbReference>
<dbReference type="InterPro" id="IPR003822">
    <property type="entry name" value="PAH"/>
</dbReference>
<proteinExistence type="predicted"/>
<dbReference type="GeneID" id="26262521"/>
<protein>
    <submittedName>
        <fullName evidence="6">Putative transcription regulator protein</fullName>
    </submittedName>
</protein>
<dbReference type="Gene3D" id="1.20.1160.11">
    <property type="entry name" value="Paired amphipathic helix"/>
    <property type="match status" value="3"/>
</dbReference>
<dbReference type="Pfam" id="PF16879">
    <property type="entry name" value="Sin3a_C"/>
    <property type="match status" value="1"/>
</dbReference>
<feature type="compositionally biased region" description="Basic and acidic residues" evidence="4">
    <location>
        <begin position="1"/>
        <end position="18"/>
    </location>
</feature>
<dbReference type="FunCoup" id="A0A0B2UID5">
    <property type="interactions" value="229"/>
</dbReference>
<dbReference type="InterPro" id="IPR036600">
    <property type="entry name" value="PAH_sf"/>
</dbReference>
<dbReference type="OrthoDB" id="10265969at2759"/>
<dbReference type="Pfam" id="PF08295">
    <property type="entry name" value="Sin3_corepress"/>
    <property type="match status" value="1"/>
</dbReference>